<sequence>MHHATCASIGGKPAGRSRYGQPPDHARRTGQWGHLELVDQRSGYRQAAVATASGGTGRACHQTQGLHLFQCVHGSSQQPVPGRRSKSPQLPHHRDRHHHGPGDRRSGRFRSANHMKRREANMIFRHDFRFLGIIVSMLLPLLLAAGGQAATPDGARPFHWIDDDDYYPFIYRDNQGKAAGVYRDIMEEIFRRLDVPLSIDIYPWRRAQKYVIEGKGDGMITVMTRKRSRNFLATDPIYIINEHAFARRDNPRFEQIQAVRSVQDLKGFRIVETIGSGWSEENFRDLDVTWVPTFESGIRMLAKGRVDIFVLGKYPGMVKIQQRIERSVPYADDLKMIVPGPAPLARLPYSLLIKKDSPYVDSIPRINRILGQMKRDGSYQAILDRYLNSDERVSLETTGDMKPTLPAQTPHAGAGAMERRIER</sequence>
<keyword evidence="2" id="KW-0732">Signal</keyword>
<evidence type="ECO:0000313" key="6">
    <source>
        <dbReference type="EMBL" id="HEB96975.1"/>
    </source>
</evidence>
<dbReference type="Gene3D" id="3.40.190.10">
    <property type="entry name" value="Periplasmic binding protein-like II"/>
    <property type="match status" value="2"/>
</dbReference>
<keyword evidence="4" id="KW-0812">Transmembrane</keyword>
<feature type="compositionally biased region" description="Basic residues" evidence="3">
    <location>
        <begin position="83"/>
        <end position="99"/>
    </location>
</feature>
<gene>
    <name evidence="6" type="ORF">ENI96_11165</name>
</gene>
<dbReference type="PANTHER" id="PTHR35936:SF35">
    <property type="entry name" value="L-CYSTINE-BINDING PROTEIN TCYJ"/>
    <property type="match status" value="1"/>
</dbReference>
<feature type="region of interest" description="Disordered" evidence="3">
    <location>
        <begin position="1"/>
        <end position="29"/>
    </location>
</feature>
<feature type="transmembrane region" description="Helical" evidence="4">
    <location>
        <begin position="128"/>
        <end position="147"/>
    </location>
</feature>
<dbReference type="AlphaFoldDB" id="A0A831RPV4"/>
<feature type="domain" description="Solute-binding protein family 3/N-terminal" evidence="5">
    <location>
        <begin position="160"/>
        <end position="390"/>
    </location>
</feature>
<protein>
    <submittedName>
        <fullName evidence="6">Transporter substrate-binding domain-containing protein</fullName>
    </submittedName>
</protein>
<evidence type="ECO:0000256" key="2">
    <source>
        <dbReference type="ARBA" id="ARBA00022729"/>
    </source>
</evidence>
<feature type="region of interest" description="Disordered" evidence="3">
    <location>
        <begin position="74"/>
        <end position="112"/>
    </location>
</feature>
<dbReference type="PANTHER" id="PTHR35936">
    <property type="entry name" value="MEMBRANE-BOUND LYTIC MUREIN TRANSGLYCOSYLASE F"/>
    <property type="match status" value="1"/>
</dbReference>
<dbReference type="EMBL" id="DRKP01000133">
    <property type="protein sequence ID" value="HEB96975.1"/>
    <property type="molecule type" value="Genomic_DNA"/>
</dbReference>
<name>A0A831RPV4_9GAMM</name>
<evidence type="ECO:0000256" key="1">
    <source>
        <dbReference type="ARBA" id="ARBA00010333"/>
    </source>
</evidence>
<dbReference type="SMART" id="SM00062">
    <property type="entry name" value="PBPb"/>
    <property type="match status" value="1"/>
</dbReference>
<dbReference type="Pfam" id="PF00497">
    <property type="entry name" value="SBP_bac_3"/>
    <property type="match status" value="1"/>
</dbReference>
<dbReference type="InterPro" id="IPR001638">
    <property type="entry name" value="Solute-binding_3/MltF_N"/>
</dbReference>
<evidence type="ECO:0000256" key="3">
    <source>
        <dbReference type="SAM" id="MobiDB-lite"/>
    </source>
</evidence>
<organism evidence="6">
    <name type="scientific">Sedimenticola thiotaurini</name>
    <dbReference type="NCBI Taxonomy" id="1543721"/>
    <lineage>
        <taxon>Bacteria</taxon>
        <taxon>Pseudomonadati</taxon>
        <taxon>Pseudomonadota</taxon>
        <taxon>Gammaproteobacteria</taxon>
        <taxon>Chromatiales</taxon>
        <taxon>Sedimenticolaceae</taxon>
        <taxon>Sedimenticola</taxon>
    </lineage>
</organism>
<keyword evidence="4" id="KW-1133">Transmembrane helix</keyword>
<evidence type="ECO:0000259" key="5">
    <source>
        <dbReference type="SMART" id="SM00062"/>
    </source>
</evidence>
<comment type="caution">
    <text evidence="6">The sequence shown here is derived from an EMBL/GenBank/DDBJ whole genome shotgun (WGS) entry which is preliminary data.</text>
</comment>
<reference evidence="6" key="1">
    <citation type="journal article" date="2020" name="mSystems">
        <title>Genome- and Community-Level Interaction Insights into Carbon Utilization and Element Cycling Functions of Hydrothermarchaeota in Hydrothermal Sediment.</title>
        <authorList>
            <person name="Zhou Z."/>
            <person name="Liu Y."/>
            <person name="Xu W."/>
            <person name="Pan J."/>
            <person name="Luo Z.H."/>
            <person name="Li M."/>
        </authorList>
    </citation>
    <scope>NUCLEOTIDE SEQUENCE [LARGE SCALE GENOMIC DNA]</scope>
    <source>
        <strain evidence="6">HyVt-443</strain>
    </source>
</reference>
<proteinExistence type="inferred from homology"/>
<feature type="region of interest" description="Disordered" evidence="3">
    <location>
        <begin position="397"/>
        <end position="423"/>
    </location>
</feature>
<accession>A0A831RPV4</accession>
<comment type="similarity">
    <text evidence="1">Belongs to the bacterial solute-binding protein 3 family.</text>
</comment>
<dbReference type="Proteomes" id="UP000886251">
    <property type="component" value="Unassembled WGS sequence"/>
</dbReference>
<keyword evidence="4" id="KW-0472">Membrane</keyword>
<dbReference type="SUPFAM" id="SSF53850">
    <property type="entry name" value="Periplasmic binding protein-like II"/>
    <property type="match status" value="1"/>
</dbReference>
<evidence type="ECO:0000256" key="4">
    <source>
        <dbReference type="SAM" id="Phobius"/>
    </source>
</evidence>